<evidence type="ECO:0000256" key="3">
    <source>
        <dbReference type="ARBA" id="ARBA00022723"/>
    </source>
</evidence>
<comment type="subcellular location">
    <subcellularLocation>
        <location evidence="2">Nucleus</location>
    </subcellularLocation>
</comment>
<dbReference type="GO" id="GO:0006909">
    <property type="term" value="P:phagocytosis"/>
    <property type="evidence" value="ECO:0007669"/>
    <property type="project" value="TreeGrafter"/>
</dbReference>
<dbReference type="PROSITE" id="PS51184">
    <property type="entry name" value="JMJC"/>
    <property type="match status" value="1"/>
</dbReference>
<feature type="region of interest" description="Disordered" evidence="12">
    <location>
        <begin position="341"/>
        <end position="400"/>
    </location>
</feature>
<dbReference type="EMBL" id="JAUCMV010000005">
    <property type="protein sequence ID" value="KAK0398691.1"/>
    <property type="molecule type" value="Genomic_DNA"/>
</dbReference>
<dbReference type="PANTHER" id="PTHR12480:SF32">
    <property type="entry name" value="BIFUNCTIONAL ARGININE DEMETHYLASE AND LYSYL-HYDROXYLASE JMJD6"/>
    <property type="match status" value="1"/>
</dbReference>
<evidence type="ECO:0000256" key="9">
    <source>
        <dbReference type="ARBA" id="ARBA00023163"/>
    </source>
</evidence>
<keyword evidence="7" id="KW-0408">Iron</keyword>
<organism evidence="14 15">
    <name type="scientific">Steinernema hermaphroditum</name>
    <dbReference type="NCBI Taxonomy" id="289476"/>
    <lineage>
        <taxon>Eukaryota</taxon>
        <taxon>Metazoa</taxon>
        <taxon>Ecdysozoa</taxon>
        <taxon>Nematoda</taxon>
        <taxon>Chromadorea</taxon>
        <taxon>Rhabditida</taxon>
        <taxon>Tylenchina</taxon>
        <taxon>Panagrolaimomorpha</taxon>
        <taxon>Strongyloidoidea</taxon>
        <taxon>Steinernematidae</taxon>
        <taxon>Steinernema</taxon>
    </lineage>
</organism>
<name>A0AA39H3S4_9BILA</name>
<dbReference type="Gene3D" id="1.20.1280.270">
    <property type="match status" value="1"/>
</dbReference>
<evidence type="ECO:0000256" key="7">
    <source>
        <dbReference type="ARBA" id="ARBA00023004"/>
    </source>
</evidence>
<dbReference type="Pfam" id="PF02373">
    <property type="entry name" value="JmjC"/>
    <property type="match status" value="1"/>
</dbReference>
<dbReference type="PANTHER" id="PTHR12480">
    <property type="entry name" value="ARGININE DEMETHYLASE AND LYSYL-HYDROXYLASE JMJD"/>
    <property type="match status" value="1"/>
</dbReference>
<dbReference type="SUPFAM" id="SSF51197">
    <property type="entry name" value="Clavaminate synthase-like"/>
    <property type="match status" value="1"/>
</dbReference>
<evidence type="ECO:0000256" key="8">
    <source>
        <dbReference type="ARBA" id="ARBA00023015"/>
    </source>
</evidence>
<evidence type="ECO:0000256" key="4">
    <source>
        <dbReference type="ARBA" id="ARBA00022853"/>
    </source>
</evidence>
<comment type="similarity">
    <text evidence="11">Belongs to the JMJD6 family.</text>
</comment>
<dbReference type="GO" id="GO:0005634">
    <property type="term" value="C:nucleus"/>
    <property type="evidence" value="ECO:0007669"/>
    <property type="project" value="UniProtKB-SubCell"/>
</dbReference>
<dbReference type="InterPro" id="IPR003347">
    <property type="entry name" value="JmjC_dom"/>
</dbReference>
<keyword evidence="8" id="KW-0805">Transcription regulation</keyword>
<evidence type="ECO:0000256" key="10">
    <source>
        <dbReference type="ARBA" id="ARBA00023242"/>
    </source>
</evidence>
<evidence type="ECO:0000313" key="14">
    <source>
        <dbReference type="EMBL" id="KAK0398691.1"/>
    </source>
</evidence>
<gene>
    <name evidence="14" type="ORF">QR680_002710</name>
</gene>
<reference evidence="14" key="1">
    <citation type="submission" date="2023-06" db="EMBL/GenBank/DDBJ databases">
        <title>Genomic analysis of the entomopathogenic nematode Steinernema hermaphroditum.</title>
        <authorList>
            <person name="Schwarz E.M."/>
            <person name="Heppert J.K."/>
            <person name="Baniya A."/>
            <person name="Schwartz H.T."/>
            <person name="Tan C.-H."/>
            <person name="Antoshechkin I."/>
            <person name="Sternberg P.W."/>
            <person name="Goodrich-Blair H."/>
            <person name="Dillman A.R."/>
        </authorList>
    </citation>
    <scope>NUCLEOTIDE SEQUENCE</scope>
    <source>
        <strain evidence="14">PS9179</strain>
        <tissue evidence="14">Whole animal</tissue>
    </source>
</reference>
<dbReference type="Gene3D" id="2.60.120.650">
    <property type="entry name" value="Cupin"/>
    <property type="match status" value="1"/>
</dbReference>
<sequence>MVNSFGHRRTQKRVESAKRAARPELTDFGWETLGLAKSLDLEKLTKRPDQIDRINGLKVSVEQFARDFERPRVPVIISGLISNWQATKKWTFERLRKKYRNQVFKCGEDDEGYSVKLKMKYFLDYMKTTQDDSPLYIFDSSFGERSKPKALLEDYKVPAYFRDDLFDYVSEKRRPPYRWFVMGPARSGTGIHIDPLGTSAWNGLVVGRKKWVLIPPHVPKAQVKPPSDVRERHPDEATTWFTHVYPRLLAEKDTDYGVPFIECVQHPGEIMFVPSGWWHVVINVDDTIALTQNFCSLNNLEFVWRKTKRSRPKMHTRWMHQLSMHRPDAMRLIERYKHVAHNGKEERESEGESSDDSSSSSSSSSDSESESHAQTETDGVSETDHVRIPKLLSRERKRKIRHQITQSVRRLVSSPNSTARSAARLFFWPRKFDNYNANDTLPTPDSSRSVSFEDAVSWPFIDEDVDNA</sequence>
<comment type="caution">
    <text evidence="14">The sequence shown here is derived from an EMBL/GenBank/DDBJ whole genome shotgun (WGS) entry which is preliminary data.</text>
</comment>
<keyword evidence="6" id="KW-0560">Oxidoreductase</keyword>
<keyword evidence="9" id="KW-0804">Transcription</keyword>
<dbReference type="GO" id="GO:0005737">
    <property type="term" value="C:cytoplasm"/>
    <property type="evidence" value="ECO:0007669"/>
    <property type="project" value="TreeGrafter"/>
</dbReference>
<dbReference type="GO" id="GO:0046872">
    <property type="term" value="F:metal ion binding"/>
    <property type="evidence" value="ECO:0007669"/>
    <property type="project" value="UniProtKB-KW"/>
</dbReference>
<feature type="domain" description="JmjC" evidence="13">
    <location>
        <begin position="146"/>
        <end position="311"/>
    </location>
</feature>
<protein>
    <recommendedName>
        <fullName evidence="13">JmjC domain-containing protein</fullName>
    </recommendedName>
</protein>
<dbReference type="AlphaFoldDB" id="A0AA39H3S4"/>
<dbReference type="GO" id="GO:0106140">
    <property type="term" value="F:P-TEFb complex binding"/>
    <property type="evidence" value="ECO:0007669"/>
    <property type="project" value="TreeGrafter"/>
</dbReference>
<keyword evidence="10" id="KW-0539">Nucleus</keyword>
<dbReference type="Proteomes" id="UP001175271">
    <property type="component" value="Unassembled WGS sequence"/>
</dbReference>
<evidence type="ECO:0000256" key="11">
    <source>
        <dbReference type="ARBA" id="ARBA00038068"/>
    </source>
</evidence>
<comment type="cofactor">
    <cofactor evidence="1">
        <name>Fe(2+)</name>
        <dbReference type="ChEBI" id="CHEBI:29033"/>
    </cofactor>
</comment>
<dbReference type="SMART" id="SM00558">
    <property type="entry name" value="JmjC"/>
    <property type="match status" value="1"/>
</dbReference>
<evidence type="ECO:0000256" key="5">
    <source>
        <dbReference type="ARBA" id="ARBA00022964"/>
    </source>
</evidence>
<keyword evidence="15" id="KW-1185">Reference proteome</keyword>
<evidence type="ECO:0000256" key="2">
    <source>
        <dbReference type="ARBA" id="ARBA00004123"/>
    </source>
</evidence>
<evidence type="ECO:0000256" key="6">
    <source>
        <dbReference type="ARBA" id="ARBA00023002"/>
    </source>
</evidence>
<keyword evidence="4" id="KW-0156">Chromatin regulator</keyword>
<dbReference type="InterPro" id="IPR050910">
    <property type="entry name" value="JMJD6_ArgDemeth/LysHydrox"/>
</dbReference>
<keyword evidence="5" id="KW-0223">Dioxygenase</keyword>
<proteinExistence type="inferred from homology"/>
<evidence type="ECO:0000313" key="15">
    <source>
        <dbReference type="Proteomes" id="UP001175271"/>
    </source>
</evidence>
<accession>A0AA39H3S4</accession>
<evidence type="ECO:0000259" key="13">
    <source>
        <dbReference type="PROSITE" id="PS51184"/>
    </source>
</evidence>
<evidence type="ECO:0000256" key="1">
    <source>
        <dbReference type="ARBA" id="ARBA00001954"/>
    </source>
</evidence>
<evidence type="ECO:0000256" key="12">
    <source>
        <dbReference type="SAM" id="MobiDB-lite"/>
    </source>
</evidence>
<keyword evidence="3" id="KW-0479">Metal-binding</keyword>
<dbReference type="GO" id="GO:0033749">
    <property type="term" value="F:histone H4R3 demethylase activity"/>
    <property type="evidence" value="ECO:0007669"/>
    <property type="project" value="TreeGrafter"/>
</dbReference>
<feature type="compositionally biased region" description="Low complexity" evidence="12">
    <location>
        <begin position="356"/>
        <end position="366"/>
    </location>
</feature>